<evidence type="ECO:0000313" key="5">
    <source>
        <dbReference type="EMBL" id="MST95913.1"/>
    </source>
</evidence>
<sequence>MNRSWKIGILHDTARPGRGGHGTHLAFRGLPGVETVALVDSNCGGIEKKLAETGAKRHYAALDEMLECEKPDVVVCGSRVPEGRLDELEPVIRRGCHILCEKPLAATLEEADRLIALADEYGVKIAVAHLARHAQVFRTMKAMIEAGEIGRPLAFYGRGKEDERGGGEDFVVLGTHILDIGCFLFGAPEYVFADFTFGGRPLRSTDRCATSEPLGPVAGDELMAYYRFPNGVRGFFESRKNLASCGLRMGVTVAGTEGMLAVRYDDKRELRLCRSSLPPEDDTRFETVGLPPEPEIPGAEPLDPAKIGFMPYFAVNNRRAAWDLLRAVEENREPAASARDAQMVLEMIQGAYASQLAGGRAMAIPLTQRKHPLEA</sequence>
<dbReference type="GO" id="GO:0016491">
    <property type="term" value="F:oxidoreductase activity"/>
    <property type="evidence" value="ECO:0007669"/>
    <property type="project" value="UniProtKB-KW"/>
</dbReference>
<gene>
    <name evidence="5" type="ORF">FYJ85_02500</name>
</gene>
<dbReference type="SUPFAM" id="SSF55347">
    <property type="entry name" value="Glyceraldehyde-3-phosphate dehydrogenase-like, C-terminal domain"/>
    <property type="match status" value="1"/>
</dbReference>
<feature type="domain" description="Gfo/Idh/MocA-like oxidoreductase N-terminal" evidence="3">
    <location>
        <begin position="26"/>
        <end position="129"/>
    </location>
</feature>
<dbReference type="InterPro" id="IPR055170">
    <property type="entry name" value="GFO_IDH_MocA-like_dom"/>
</dbReference>
<evidence type="ECO:0000313" key="6">
    <source>
        <dbReference type="Proteomes" id="UP000435649"/>
    </source>
</evidence>
<comment type="caution">
    <text evidence="5">The sequence shown here is derived from an EMBL/GenBank/DDBJ whole genome shotgun (WGS) entry which is preliminary data.</text>
</comment>
<organism evidence="5 6">
    <name type="scientific">Victivallis lenta</name>
    <dbReference type="NCBI Taxonomy" id="2606640"/>
    <lineage>
        <taxon>Bacteria</taxon>
        <taxon>Pseudomonadati</taxon>
        <taxon>Lentisphaerota</taxon>
        <taxon>Lentisphaeria</taxon>
        <taxon>Victivallales</taxon>
        <taxon>Victivallaceae</taxon>
        <taxon>Victivallis</taxon>
    </lineage>
</organism>
<evidence type="ECO:0000256" key="2">
    <source>
        <dbReference type="SAM" id="MobiDB-lite"/>
    </source>
</evidence>
<dbReference type="Pfam" id="PF01408">
    <property type="entry name" value="GFO_IDH_MocA"/>
    <property type="match status" value="1"/>
</dbReference>
<dbReference type="RefSeq" id="WP_154416895.1">
    <property type="nucleotide sequence ID" value="NZ_VUNS01000002.1"/>
</dbReference>
<keyword evidence="6" id="KW-1185">Reference proteome</keyword>
<evidence type="ECO:0000259" key="3">
    <source>
        <dbReference type="Pfam" id="PF01408"/>
    </source>
</evidence>
<dbReference type="Gene3D" id="3.30.360.10">
    <property type="entry name" value="Dihydrodipicolinate Reductase, domain 2"/>
    <property type="match status" value="1"/>
</dbReference>
<protein>
    <submittedName>
        <fullName evidence="5">Gfo/Idh/MocA family oxidoreductase</fullName>
    </submittedName>
</protein>
<reference evidence="5 6" key="1">
    <citation type="submission" date="2019-08" db="EMBL/GenBank/DDBJ databases">
        <title>In-depth cultivation of the pig gut microbiome towards novel bacterial diversity and tailored functional studies.</title>
        <authorList>
            <person name="Wylensek D."/>
            <person name="Hitch T.C.A."/>
            <person name="Clavel T."/>
        </authorList>
    </citation>
    <scope>NUCLEOTIDE SEQUENCE [LARGE SCALE GENOMIC DNA]</scope>
    <source>
        <strain evidence="5 6">BBE-744-WT-12</strain>
    </source>
</reference>
<dbReference type="EMBL" id="VUNS01000002">
    <property type="protein sequence ID" value="MST95913.1"/>
    <property type="molecule type" value="Genomic_DNA"/>
</dbReference>
<dbReference type="InterPro" id="IPR050463">
    <property type="entry name" value="Gfo/Idh/MocA_oxidrdct_glycsds"/>
</dbReference>
<dbReference type="InterPro" id="IPR036291">
    <property type="entry name" value="NAD(P)-bd_dom_sf"/>
</dbReference>
<dbReference type="GO" id="GO:0000166">
    <property type="term" value="F:nucleotide binding"/>
    <property type="evidence" value="ECO:0007669"/>
    <property type="project" value="InterPro"/>
</dbReference>
<accession>A0A844FYF0</accession>
<dbReference type="PANTHER" id="PTHR43818">
    <property type="entry name" value="BCDNA.GH03377"/>
    <property type="match status" value="1"/>
</dbReference>
<dbReference type="Pfam" id="PF22725">
    <property type="entry name" value="GFO_IDH_MocA_C3"/>
    <property type="match status" value="1"/>
</dbReference>
<dbReference type="Gene3D" id="3.40.50.720">
    <property type="entry name" value="NAD(P)-binding Rossmann-like Domain"/>
    <property type="match status" value="1"/>
</dbReference>
<proteinExistence type="predicted"/>
<evidence type="ECO:0000256" key="1">
    <source>
        <dbReference type="ARBA" id="ARBA00023002"/>
    </source>
</evidence>
<dbReference type="InterPro" id="IPR000683">
    <property type="entry name" value="Gfo/Idh/MocA-like_OxRdtase_N"/>
</dbReference>
<dbReference type="SUPFAM" id="SSF51735">
    <property type="entry name" value="NAD(P)-binding Rossmann-fold domains"/>
    <property type="match status" value="1"/>
</dbReference>
<keyword evidence="1" id="KW-0560">Oxidoreductase</keyword>
<feature type="region of interest" description="Disordered" evidence="2">
    <location>
        <begin position="281"/>
        <end position="301"/>
    </location>
</feature>
<dbReference type="PANTHER" id="PTHR43818:SF11">
    <property type="entry name" value="BCDNA.GH03377"/>
    <property type="match status" value="1"/>
</dbReference>
<dbReference type="Proteomes" id="UP000435649">
    <property type="component" value="Unassembled WGS sequence"/>
</dbReference>
<evidence type="ECO:0000259" key="4">
    <source>
        <dbReference type="Pfam" id="PF22725"/>
    </source>
</evidence>
<name>A0A844FYF0_9BACT</name>
<feature type="domain" description="GFO/IDH/MocA-like oxidoreductase" evidence="4">
    <location>
        <begin position="137"/>
        <end position="260"/>
    </location>
</feature>
<dbReference type="AlphaFoldDB" id="A0A844FYF0"/>